<proteinExistence type="predicted"/>
<reference evidence="4 5" key="1">
    <citation type="submission" date="2017-02" db="EMBL/GenBank/DDBJ databases">
        <authorList>
            <person name="Peterson S.W."/>
        </authorList>
    </citation>
    <scope>NUCLEOTIDE SEQUENCE [LARGE SCALE GENOMIC DNA]</scope>
    <source>
        <strain evidence="4 5">USBA 369</strain>
    </source>
</reference>
<dbReference type="STRING" id="1365950.SAMN05428963_11491"/>
<keyword evidence="5" id="KW-1185">Reference proteome</keyword>
<dbReference type="InterPro" id="IPR006633">
    <property type="entry name" value="Carb-bd_sugar_hydrolysis-dom"/>
</dbReference>
<dbReference type="InterPro" id="IPR011050">
    <property type="entry name" value="Pectin_lyase_fold/virulence"/>
</dbReference>
<name>A0A1T4SV38_9HYPH</name>
<dbReference type="InterPro" id="IPR006626">
    <property type="entry name" value="PbH1"/>
</dbReference>
<evidence type="ECO:0000256" key="2">
    <source>
        <dbReference type="SAM" id="SignalP"/>
    </source>
</evidence>
<dbReference type="NCBIfam" id="TIGR04247">
    <property type="entry name" value="NosD_copper_fam"/>
    <property type="match status" value="1"/>
</dbReference>
<dbReference type="SUPFAM" id="SSF51126">
    <property type="entry name" value="Pectin lyase-like"/>
    <property type="match status" value="1"/>
</dbReference>
<feature type="chain" id="PRO_5012707512" evidence="2">
    <location>
        <begin position="25"/>
        <end position="428"/>
    </location>
</feature>
<feature type="signal peptide" evidence="2">
    <location>
        <begin position="1"/>
        <end position="24"/>
    </location>
</feature>
<dbReference type="InterPro" id="IPR007742">
    <property type="entry name" value="NosD_dom"/>
</dbReference>
<dbReference type="SMART" id="SM00710">
    <property type="entry name" value="PbH1"/>
    <property type="match status" value="9"/>
</dbReference>
<feature type="domain" description="Carbohydrate-binding/sugar hydrolysis" evidence="3">
    <location>
        <begin position="43"/>
        <end position="191"/>
    </location>
</feature>
<feature type="compositionally biased region" description="Basic and acidic residues" evidence="1">
    <location>
        <begin position="416"/>
        <end position="428"/>
    </location>
</feature>
<accession>A0A1T4SV38</accession>
<evidence type="ECO:0000259" key="3">
    <source>
        <dbReference type="SMART" id="SM00722"/>
    </source>
</evidence>
<dbReference type="Gene3D" id="2.160.20.10">
    <property type="entry name" value="Single-stranded right-handed beta-helix, Pectin lyase-like"/>
    <property type="match status" value="1"/>
</dbReference>
<sequence>MQVSPILVATAAALTLAPVAPASAAETAVAPGVGVLAAAIANAAPGDTLRLGSGDHAGKVTIDRPLALIGSTGARIVGDGEGSVVTISADDVRLEGLTVTGSGKRLDNLDSGIVIDKTSERARIIGNTVEGNLIGIDVQGGKDALLSGNRVSNRTDLRRNERGAGIYVWNAPGLLAENNEISGGRDGIFVTTSHHAVYRGNRMSDLRFAFHSMYANDIEVAGNRSTGNEIGFAFMYSNRVKAEDNVSESDASHGIFMNFVNRSEIGHNEVRDGGEKCVFVYNVNDTRIVGNLFQGCDIGIHFTAGSQRDVVAENAFLGNRTQVKNVGTRWLEWSENGRGNFWSDHVSYDIDGDGIADAPYRPNDTIDLVTWHQPMAKLLLGSPAVQLIRWSQSRFPGLLPGGVVDSHPLVKPDAAGTRRDLQQEAGLK</sequence>
<feature type="domain" description="Carbohydrate-binding/sugar hydrolysis" evidence="3">
    <location>
        <begin position="197"/>
        <end position="358"/>
    </location>
</feature>
<dbReference type="InterPro" id="IPR012334">
    <property type="entry name" value="Pectin_lyas_fold"/>
</dbReference>
<dbReference type="RefSeq" id="WP_078709711.1">
    <property type="nucleotide sequence ID" value="NZ_FUXL01000014.1"/>
</dbReference>
<protein>
    <submittedName>
        <fullName evidence="4">Nitrous oxidase accessory protein</fullName>
    </submittedName>
</protein>
<dbReference type="SMART" id="SM00722">
    <property type="entry name" value="CASH"/>
    <property type="match status" value="2"/>
</dbReference>
<evidence type="ECO:0000256" key="1">
    <source>
        <dbReference type="SAM" id="MobiDB-lite"/>
    </source>
</evidence>
<dbReference type="Proteomes" id="UP000190135">
    <property type="component" value="Unassembled WGS sequence"/>
</dbReference>
<feature type="region of interest" description="Disordered" evidence="1">
    <location>
        <begin position="409"/>
        <end position="428"/>
    </location>
</feature>
<gene>
    <name evidence="4" type="ORF">SAMN05428963_11491</name>
</gene>
<organism evidence="4 5">
    <name type="scientific">Consotaella salsifontis</name>
    <dbReference type="NCBI Taxonomy" id="1365950"/>
    <lineage>
        <taxon>Bacteria</taxon>
        <taxon>Pseudomonadati</taxon>
        <taxon>Pseudomonadota</taxon>
        <taxon>Alphaproteobacteria</taxon>
        <taxon>Hyphomicrobiales</taxon>
        <taxon>Aurantimonadaceae</taxon>
        <taxon>Consotaella</taxon>
    </lineage>
</organism>
<dbReference type="OrthoDB" id="9767990at2"/>
<evidence type="ECO:0000313" key="5">
    <source>
        <dbReference type="Proteomes" id="UP000190135"/>
    </source>
</evidence>
<keyword evidence="2" id="KW-0732">Signal</keyword>
<dbReference type="Pfam" id="PF05048">
    <property type="entry name" value="NosD"/>
    <property type="match status" value="1"/>
</dbReference>
<dbReference type="EMBL" id="FUXL01000014">
    <property type="protein sequence ID" value="SKA32039.1"/>
    <property type="molecule type" value="Genomic_DNA"/>
</dbReference>
<dbReference type="AlphaFoldDB" id="A0A1T4SV38"/>
<dbReference type="InterPro" id="IPR026464">
    <property type="entry name" value="NosD_copper_fam"/>
</dbReference>
<evidence type="ECO:0000313" key="4">
    <source>
        <dbReference type="EMBL" id="SKA32039.1"/>
    </source>
</evidence>